<organism evidence="1 2">
    <name type="scientific">Dendrobium nobile</name>
    <name type="common">Orchid</name>
    <dbReference type="NCBI Taxonomy" id="94219"/>
    <lineage>
        <taxon>Eukaryota</taxon>
        <taxon>Viridiplantae</taxon>
        <taxon>Streptophyta</taxon>
        <taxon>Embryophyta</taxon>
        <taxon>Tracheophyta</taxon>
        <taxon>Spermatophyta</taxon>
        <taxon>Magnoliopsida</taxon>
        <taxon>Liliopsida</taxon>
        <taxon>Asparagales</taxon>
        <taxon>Orchidaceae</taxon>
        <taxon>Epidendroideae</taxon>
        <taxon>Malaxideae</taxon>
        <taxon>Dendrobiinae</taxon>
        <taxon>Dendrobium</taxon>
    </lineage>
</organism>
<evidence type="ECO:0000313" key="2">
    <source>
        <dbReference type="Proteomes" id="UP000829196"/>
    </source>
</evidence>
<dbReference type="AlphaFoldDB" id="A0A8T3C1F2"/>
<evidence type="ECO:0000313" key="1">
    <source>
        <dbReference type="EMBL" id="KAI0526887.1"/>
    </source>
</evidence>
<name>A0A8T3C1F2_DENNO</name>
<reference evidence="1" key="1">
    <citation type="journal article" date="2022" name="Front. Genet.">
        <title>Chromosome-Scale Assembly of the Dendrobium nobile Genome Provides Insights Into the Molecular Mechanism of the Biosynthesis of the Medicinal Active Ingredient of Dendrobium.</title>
        <authorList>
            <person name="Xu Q."/>
            <person name="Niu S.-C."/>
            <person name="Li K.-L."/>
            <person name="Zheng P.-J."/>
            <person name="Zhang X.-J."/>
            <person name="Jia Y."/>
            <person name="Liu Y."/>
            <person name="Niu Y.-X."/>
            <person name="Yu L.-H."/>
            <person name="Chen D.-F."/>
            <person name="Zhang G.-Q."/>
        </authorList>
    </citation>
    <scope>NUCLEOTIDE SEQUENCE</scope>
    <source>
        <tissue evidence="1">Leaf</tissue>
    </source>
</reference>
<sequence>MLNMLFFEKKKRCMKGVCIFVLLRLIQVSNQAKSHQKVYLHLVSLILLGD</sequence>
<dbReference type="SMR" id="A0A8T3C1F2"/>
<dbReference type="Proteomes" id="UP000829196">
    <property type="component" value="Unassembled WGS sequence"/>
</dbReference>
<dbReference type="EMBL" id="JAGYWB010000003">
    <property type="protein sequence ID" value="KAI0526887.1"/>
    <property type="molecule type" value="Genomic_DNA"/>
</dbReference>
<proteinExistence type="predicted"/>
<accession>A0A8T3C1F2</accession>
<keyword evidence="2" id="KW-1185">Reference proteome</keyword>
<gene>
    <name evidence="1" type="ORF">KFK09_002480</name>
</gene>
<protein>
    <submittedName>
        <fullName evidence="1">Uncharacterized protein</fullName>
    </submittedName>
</protein>
<comment type="caution">
    <text evidence="1">The sequence shown here is derived from an EMBL/GenBank/DDBJ whole genome shotgun (WGS) entry which is preliminary data.</text>
</comment>